<evidence type="ECO:0000256" key="1">
    <source>
        <dbReference type="ARBA" id="ARBA00023172"/>
    </source>
</evidence>
<dbReference type="SUPFAM" id="SSF56349">
    <property type="entry name" value="DNA breaking-rejoining enzymes"/>
    <property type="match status" value="1"/>
</dbReference>
<protein>
    <recommendedName>
        <fullName evidence="4">Integrase</fullName>
    </recommendedName>
</protein>
<evidence type="ECO:0000313" key="3">
    <source>
        <dbReference type="Proteomes" id="UP001264519"/>
    </source>
</evidence>
<dbReference type="EMBL" id="JARWAK010000003">
    <property type="protein sequence ID" value="MDR5866253.1"/>
    <property type="molecule type" value="Genomic_DNA"/>
</dbReference>
<comment type="caution">
    <text evidence="2">The sequence shown here is derived from an EMBL/GenBank/DDBJ whole genome shotgun (WGS) entry which is preliminary data.</text>
</comment>
<dbReference type="InterPro" id="IPR013762">
    <property type="entry name" value="Integrase-like_cat_sf"/>
</dbReference>
<dbReference type="Gene3D" id="1.10.443.10">
    <property type="entry name" value="Intergrase catalytic core"/>
    <property type="match status" value="1"/>
</dbReference>
<accession>A0ABU1G0Y1</accession>
<keyword evidence="1" id="KW-0233">DNA recombination</keyword>
<evidence type="ECO:0000313" key="2">
    <source>
        <dbReference type="EMBL" id="MDR5866253.1"/>
    </source>
</evidence>
<dbReference type="InterPro" id="IPR011010">
    <property type="entry name" value="DNA_brk_join_enz"/>
</dbReference>
<gene>
    <name evidence="2" type="ORF">QC818_05570</name>
</gene>
<dbReference type="RefSeq" id="WP_309651854.1">
    <property type="nucleotide sequence ID" value="NZ_JARWAK010000003.1"/>
</dbReference>
<evidence type="ECO:0008006" key="4">
    <source>
        <dbReference type="Google" id="ProtNLM"/>
    </source>
</evidence>
<reference evidence="2 3" key="1">
    <citation type="submission" date="2023-04" db="EMBL/GenBank/DDBJ databases">
        <title>A long-awaited taxogenomic arrangement of the family Halomonadaceae.</title>
        <authorList>
            <person name="De La Haba R."/>
            <person name="Chuvochina M."/>
            <person name="Wittouck S."/>
            <person name="Arahal D.R."/>
            <person name="Sanchez-Porro C."/>
            <person name="Hugenholtz P."/>
            <person name="Ventosa A."/>
        </authorList>
    </citation>
    <scope>NUCLEOTIDE SEQUENCE [LARGE SCALE GENOMIC DNA]</scope>
    <source>
        <strain evidence="2 3">DSM 23530</strain>
    </source>
</reference>
<dbReference type="Proteomes" id="UP001264519">
    <property type="component" value="Unassembled WGS sequence"/>
</dbReference>
<keyword evidence="3" id="KW-1185">Reference proteome</keyword>
<name>A0ABU1G0Y1_9GAMM</name>
<organism evidence="2 3">
    <name type="scientific">Halomonas koreensis</name>
    <dbReference type="NCBI Taxonomy" id="245385"/>
    <lineage>
        <taxon>Bacteria</taxon>
        <taxon>Pseudomonadati</taxon>
        <taxon>Pseudomonadota</taxon>
        <taxon>Gammaproteobacteria</taxon>
        <taxon>Oceanospirillales</taxon>
        <taxon>Halomonadaceae</taxon>
        <taxon>Halomonas</taxon>
    </lineage>
</organism>
<proteinExistence type="predicted"/>
<sequence>MAWMERKTTVYKLSDLPFDTQGKLTLIAPHLVRVYIPGYKFPMDVGSWCYSVRRRKSGDNTREESVINLVDTDSYRTGRKTFITNYLDYLSQHIRLGKSPASLKTSVGQFQRFVNWCDDSYVQGLDSQQHYIDAVGEFTEYLIDLVRKSQMNINTAATLQLVLFTAGRNIYSDRYGDLFRGVRKISRSFRAVNITETPEQEQARSALKFYTSLFHQLCDFVIDFERFPKRLDFEHGYYWFFPTQMPFAGPSNIEKKTQNGKNYKAYDYINGTIFGAEEIAQKMTQHRSQAQNAKVARNRALTRIDQANNDKYSIHRMRAASMAFQAFMMLFSSSTGMSLGQFASLEWSDDYQVGIDRQGFRSIKYRAGGRPVEFYIEARFLNLFRKALRLRDHLIKGTGRESFNYLFFSFNGKDIYPLSMNLSTDFHRRLEICFDFKTKITTRMWRAHKSNWLLEKSDLNTTATLLQNTPETVIKHYSEGSDDQASKELTNFFTKFKSDIIISNEKPTNSIATGQCVELHSPTPSSSSHIQPDCKTPEGCLFCKNFRVHADTMDYRKILSLKYILEQSKHLAFNGHHFEEVVQPAVDAINSIASQIEASGKLSEVDAKKIQSSIKDEELLSKYWAKKLQLMDDLELI</sequence>